<organism evidence="1 2">
    <name type="scientific">Macrosiphum euphorbiae</name>
    <name type="common">potato aphid</name>
    <dbReference type="NCBI Taxonomy" id="13131"/>
    <lineage>
        <taxon>Eukaryota</taxon>
        <taxon>Metazoa</taxon>
        <taxon>Ecdysozoa</taxon>
        <taxon>Arthropoda</taxon>
        <taxon>Hexapoda</taxon>
        <taxon>Insecta</taxon>
        <taxon>Pterygota</taxon>
        <taxon>Neoptera</taxon>
        <taxon>Paraneoptera</taxon>
        <taxon>Hemiptera</taxon>
        <taxon>Sternorrhyncha</taxon>
        <taxon>Aphidomorpha</taxon>
        <taxon>Aphidoidea</taxon>
        <taxon>Aphididae</taxon>
        <taxon>Macrosiphini</taxon>
        <taxon>Macrosiphum</taxon>
    </lineage>
</organism>
<dbReference type="EMBL" id="CARXXK010000001">
    <property type="protein sequence ID" value="CAI6352278.1"/>
    <property type="molecule type" value="Genomic_DNA"/>
</dbReference>
<keyword evidence="2" id="KW-1185">Reference proteome</keyword>
<proteinExistence type="predicted"/>
<reference evidence="1 2" key="1">
    <citation type="submission" date="2023-01" db="EMBL/GenBank/DDBJ databases">
        <authorList>
            <person name="Whitehead M."/>
        </authorList>
    </citation>
    <scope>NUCLEOTIDE SEQUENCE [LARGE SCALE GENOMIC DNA]</scope>
</reference>
<evidence type="ECO:0000313" key="2">
    <source>
        <dbReference type="Proteomes" id="UP001160148"/>
    </source>
</evidence>
<comment type="caution">
    <text evidence="1">The sequence shown here is derived from an EMBL/GenBank/DDBJ whole genome shotgun (WGS) entry which is preliminary data.</text>
</comment>
<accession>A0AAV0W8Z6</accession>
<dbReference type="Proteomes" id="UP001160148">
    <property type="component" value="Unassembled WGS sequence"/>
</dbReference>
<protein>
    <submittedName>
        <fullName evidence="1">Uncharacterized protein</fullName>
    </submittedName>
</protein>
<name>A0AAV0W8Z6_9HEMI</name>
<evidence type="ECO:0000313" key="1">
    <source>
        <dbReference type="EMBL" id="CAI6352278.1"/>
    </source>
</evidence>
<dbReference type="AlphaFoldDB" id="A0AAV0W8Z6"/>
<gene>
    <name evidence="1" type="ORF">MEUPH1_LOCUS8540</name>
</gene>
<sequence length="67" mass="7896">MVVVGMIYERYGDFYNDSNFTINQLKLWVQNETYRGSAVYVNRFLSYCRTNGYEKTALDYCRGLPST</sequence>